<feature type="binding site" evidence="9">
    <location>
        <position position="309"/>
    </location>
    <ligand>
        <name>ATP</name>
        <dbReference type="ChEBI" id="CHEBI:30616"/>
    </ligand>
</feature>
<dbReference type="Pfam" id="PF00370">
    <property type="entry name" value="FGGY_N"/>
    <property type="match status" value="1"/>
</dbReference>
<feature type="binding site" evidence="9">
    <location>
        <position position="80"/>
    </location>
    <ligand>
        <name>sn-glycerol 3-phosphate</name>
        <dbReference type="ChEBI" id="CHEBI:57597"/>
    </ligand>
</feature>
<feature type="binding site" evidence="9">
    <location>
        <position position="406"/>
    </location>
    <ligand>
        <name>ATP</name>
        <dbReference type="ChEBI" id="CHEBI:30616"/>
    </ligand>
</feature>
<dbReference type="OrthoDB" id="9805576at2"/>
<dbReference type="SUPFAM" id="SSF53067">
    <property type="entry name" value="Actin-like ATPase domain"/>
    <property type="match status" value="2"/>
</dbReference>
<dbReference type="RefSeq" id="WP_159553246.1">
    <property type="nucleotide sequence ID" value="NZ_CP035042.1"/>
</dbReference>
<evidence type="ECO:0000313" key="13">
    <source>
        <dbReference type="Proteomes" id="UP000464013"/>
    </source>
</evidence>
<feature type="binding site" evidence="9">
    <location>
        <position position="131"/>
    </location>
    <ligand>
        <name>glycerol</name>
        <dbReference type="ChEBI" id="CHEBI:17754"/>
    </ligand>
</feature>
<feature type="binding site" evidence="9">
    <location>
        <position position="262"/>
    </location>
    <ligand>
        <name>ATP</name>
        <dbReference type="ChEBI" id="CHEBI:30616"/>
    </ligand>
</feature>
<protein>
    <recommendedName>
        <fullName evidence="9">Glycerol kinase</fullName>
        <ecNumber evidence="9">2.7.1.30</ecNumber>
    </recommendedName>
    <alternativeName>
        <fullName evidence="9">ATP:glycerol 3-phosphotransferase</fullName>
    </alternativeName>
    <alternativeName>
        <fullName evidence="9">Glycerokinase</fullName>
        <shortName evidence="9">GK</shortName>
    </alternativeName>
</protein>
<comment type="activity regulation">
    <text evidence="9">Inhibited by fructose 1,6-bisphosphate (FBP).</text>
</comment>
<keyword evidence="7 9" id="KW-0067">ATP-binding</keyword>
<dbReference type="EC" id="2.7.1.30" evidence="9"/>
<comment type="similarity">
    <text evidence="2 9">Belongs to the FGGY kinase family.</text>
</comment>
<evidence type="ECO:0000256" key="8">
    <source>
        <dbReference type="ARBA" id="ARBA00052101"/>
    </source>
</evidence>
<evidence type="ECO:0000256" key="4">
    <source>
        <dbReference type="ARBA" id="ARBA00022741"/>
    </source>
</evidence>
<dbReference type="InterPro" id="IPR000577">
    <property type="entry name" value="Carb_kinase_FGGY"/>
</dbReference>
<dbReference type="CDD" id="cd07786">
    <property type="entry name" value="FGGY_EcGK_like"/>
    <property type="match status" value="1"/>
</dbReference>
<feature type="binding site" evidence="9">
    <location>
        <position position="11"/>
    </location>
    <ligand>
        <name>sn-glycerol 3-phosphate</name>
        <dbReference type="ChEBI" id="CHEBI:57597"/>
    </ligand>
</feature>
<dbReference type="FunFam" id="3.30.420.40:FF:000007">
    <property type="entry name" value="Glycerol kinase"/>
    <property type="match status" value="1"/>
</dbReference>
<dbReference type="AlphaFoldDB" id="A0A6I6SNA0"/>
<evidence type="ECO:0000256" key="3">
    <source>
        <dbReference type="ARBA" id="ARBA00022679"/>
    </source>
</evidence>
<organism evidence="12 13">
    <name type="scientific">Billgrantia tianxiuensis</name>
    <dbReference type="NCBI Taxonomy" id="2497861"/>
    <lineage>
        <taxon>Bacteria</taxon>
        <taxon>Pseudomonadati</taxon>
        <taxon>Pseudomonadota</taxon>
        <taxon>Gammaproteobacteria</taxon>
        <taxon>Oceanospirillales</taxon>
        <taxon>Halomonadaceae</taxon>
        <taxon>Billgrantia</taxon>
    </lineage>
</organism>
<sequence>MSYLLSIDQGTTSSRAVLFDRSLRPLVMAQRALAQSFPGDGWVEHDAEAIWQSVLGVCREALQPVAPAEVAAIGITNQRESTVVWDRATGEPIHPVIVWQDRRTVAQCEALAAAGHGEVVRDRTGLLIDPYFSATKLAWILDNVPGARQRAERGELAFGTVDSYLIWRLTGGRRHLTDATNASRTLLFNIHTQQWDAELLALFDIPAALLPAVCDSSDDYGVTDSTLFGHEIPILGVAGDQHAALVGQACFETGMLKSTYGTGCFMMLNTGERAVASHNRLLTTLAYRLNGVPTYAMEGSIFVAGATVQWLRDGLGLFEDAAETEWLAERTRGSHGVYLVPAFTGLGAPHWDPRARGAILGLTRDTGIAELVAAGLRSVCFQSRDLYQCMMQDVGTDRGRLRVDGGMVANGWLMQCLADVLGQEVDRPVVRETTAQGAAYLAALGVGWYRSLDELAALWQCERTFMPAMSAGMRESLYAGWQMAVARVKSDRGDDQANASHDAMSLAG</sequence>
<feature type="binding site" evidence="9">
    <location>
        <position position="12"/>
    </location>
    <ligand>
        <name>ATP</name>
        <dbReference type="ChEBI" id="CHEBI:30616"/>
    </ligand>
</feature>
<dbReference type="PROSITE" id="PS00933">
    <property type="entry name" value="FGGY_KINASES_1"/>
    <property type="match status" value="1"/>
</dbReference>
<evidence type="ECO:0000256" key="7">
    <source>
        <dbReference type="ARBA" id="ARBA00022840"/>
    </source>
</evidence>
<feature type="binding site" evidence="9">
    <location>
        <position position="241"/>
    </location>
    <ligand>
        <name>glycerol</name>
        <dbReference type="ChEBI" id="CHEBI:17754"/>
    </ligand>
</feature>
<dbReference type="GO" id="GO:0019563">
    <property type="term" value="P:glycerol catabolic process"/>
    <property type="evidence" value="ECO:0007669"/>
    <property type="project" value="UniProtKB-UniRule"/>
</dbReference>
<dbReference type="InterPro" id="IPR018484">
    <property type="entry name" value="FGGY_N"/>
</dbReference>
<gene>
    <name evidence="9 12" type="primary">glpK</name>
    <name evidence="12" type="ORF">EKK97_15620</name>
</gene>
<keyword evidence="6 9" id="KW-0319">Glycerol metabolism</keyword>
<dbReference type="PANTHER" id="PTHR10196:SF78">
    <property type="entry name" value="GLYCEROL KINASE"/>
    <property type="match status" value="1"/>
</dbReference>
<feature type="binding site" evidence="9">
    <location>
        <position position="410"/>
    </location>
    <ligand>
        <name>ADP</name>
        <dbReference type="ChEBI" id="CHEBI:456216"/>
    </ligand>
</feature>
<accession>A0A6I6SNA0</accession>
<keyword evidence="4 9" id="KW-0547">Nucleotide-binding</keyword>
<dbReference type="GO" id="GO:0005829">
    <property type="term" value="C:cytosol"/>
    <property type="evidence" value="ECO:0007669"/>
    <property type="project" value="TreeGrafter"/>
</dbReference>
<proteinExistence type="inferred from homology"/>
<feature type="binding site" evidence="9">
    <location>
        <position position="15"/>
    </location>
    <ligand>
        <name>ADP</name>
        <dbReference type="ChEBI" id="CHEBI:456216"/>
    </ligand>
</feature>
<evidence type="ECO:0000259" key="11">
    <source>
        <dbReference type="Pfam" id="PF02782"/>
    </source>
</evidence>
<feature type="binding site" evidence="9">
    <location>
        <position position="79"/>
    </location>
    <ligand>
        <name>sn-glycerol 3-phosphate</name>
        <dbReference type="ChEBI" id="CHEBI:57597"/>
    </ligand>
</feature>
<feature type="binding site" evidence="9">
    <location>
        <position position="13"/>
    </location>
    <ligand>
        <name>ATP</name>
        <dbReference type="ChEBI" id="CHEBI:30616"/>
    </ligand>
</feature>
<reference evidence="12 13" key="1">
    <citation type="submission" date="2019-01" db="EMBL/GenBank/DDBJ databases">
        <title>Complete genome of a denitifying bacterium Halomons sp. BC-M4-5.</title>
        <authorList>
            <person name="Wang L."/>
            <person name="Shao Z."/>
        </authorList>
    </citation>
    <scope>NUCLEOTIDE SEQUENCE [LARGE SCALE GENOMIC DNA]</scope>
    <source>
        <strain evidence="12 13">BC-M4-5</strain>
    </source>
</reference>
<feature type="binding site" evidence="9">
    <location>
        <position position="11"/>
    </location>
    <ligand>
        <name>ATP</name>
        <dbReference type="ChEBI" id="CHEBI:30616"/>
    </ligand>
</feature>
<keyword evidence="3 9" id="KW-0808">Transferase</keyword>
<keyword evidence="5 9" id="KW-0418">Kinase</keyword>
<feature type="binding site" evidence="9">
    <location>
        <position position="262"/>
    </location>
    <ligand>
        <name>ADP</name>
        <dbReference type="ChEBI" id="CHEBI:456216"/>
    </ligand>
</feature>
<dbReference type="Pfam" id="PF02782">
    <property type="entry name" value="FGGY_C"/>
    <property type="match status" value="1"/>
</dbReference>
<feature type="binding site" evidence="9">
    <location>
        <position position="80"/>
    </location>
    <ligand>
        <name>glycerol</name>
        <dbReference type="ChEBI" id="CHEBI:17754"/>
    </ligand>
</feature>
<comment type="function">
    <text evidence="9">Key enzyme in the regulation of glycerol uptake and metabolism. Catalyzes the phosphorylation of glycerol to yield sn-glycerol 3-phosphate.</text>
</comment>
<dbReference type="HAMAP" id="MF_00186">
    <property type="entry name" value="Glycerol_kin"/>
    <property type="match status" value="1"/>
</dbReference>
<dbReference type="PIRSF" id="PIRSF000538">
    <property type="entry name" value="GlpK"/>
    <property type="match status" value="1"/>
</dbReference>
<dbReference type="Gene3D" id="3.30.420.40">
    <property type="match status" value="2"/>
</dbReference>
<feature type="binding site" evidence="9">
    <location>
        <position position="11"/>
    </location>
    <ligand>
        <name>ADP</name>
        <dbReference type="ChEBI" id="CHEBI:456216"/>
    </ligand>
</feature>
<dbReference type="FunFam" id="3.30.420.40:FF:000008">
    <property type="entry name" value="Glycerol kinase"/>
    <property type="match status" value="1"/>
</dbReference>
<evidence type="ECO:0000256" key="6">
    <source>
        <dbReference type="ARBA" id="ARBA00022798"/>
    </source>
</evidence>
<evidence type="ECO:0000256" key="5">
    <source>
        <dbReference type="ARBA" id="ARBA00022777"/>
    </source>
</evidence>
<dbReference type="Proteomes" id="UP000464013">
    <property type="component" value="Chromosome"/>
</dbReference>
<name>A0A6I6SNA0_9GAMM</name>
<evidence type="ECO:0000256" key="2">
    <source>
        <dbReference type="ARBA" id="ARBA00009156"/>
    </source>
</evidence>
<dbReference type="EMBL" id="CP035042">
    <property type="protein sequence ID" value="QHC50721.1"/>
    <property type="molecule type" value="Genomic_DNA"/>
</dbReference>
<feature type="binding site" evidence="9">
    <location>
        <position position="305"/>
    </location>
    <ligand>
        <name>ADP</name>
        <dbReference type="ChEBI" id="CHEBI:456216"/>
    </ligand>
</feature>
<evidence type="ECO:0000313" key="12">
    <source>
        <dbReference type="EMBL" id="QHC50721.1"/>
    </source>
</evidence>
<dbReference type="InterPro" id="IPR005999">
    <property type="entry name" value="Glycerol_kin"/>
</dbReference>
<dbReference type="UniPathway" id="UPA00618">
    <property type="reaction ID" value="UER00672"/>
</dbReference>
<dbReference type="GO" id="GO:0006072">
    <property type="term" value="P:glycerol-3-phosphate metabolic process"/>
    <property type="evidence" value="ECO:0007669"/>
    <property type="project" value="InterPro"/>
</dbReference>
<feature type="domain" description="Carbohydrate kinase FGGY C-terminal" evidence="11">
    <location>
        <begin position="257"/>
        <end position="444"/>
    </location>
</feature>
<dbReference type="InterPro" id="IPR018483">
    <property type="entry name" value="Carb_kinase_FGGY_CS"/>
</dbReference>
<evidence type="ECO:0000256" key="9">
    <source>
        <dbReference type="HAMAP-Rule" id="MF_00186"/>
    </source>
</evidence>
<dbReference type="InterPro" id="IPR043129">
    <property type="entry name" value="ATPase_NBD"/>
</dbReference>
<keyword evidence="13" id="KW-1185">Reference proteome</keyword>
<evidence type="ECO:0000256" key="1">
    <source>
        <dbReference type="ARBA" id="ARBA00005190"/>
    </source>
</evidence>
<dbReference type="GO" id="GO:0005524">
    <property type="term" value="F:ATP binding"/>
    <property type="evidence" value="ECO:0007669"/>
    <property type="project" value="UniProtKB-UniRule"/>
</dbReference>
<comment type="catalytic activity">
    <reaction evidence="8 9">
        <text>glycerol + ATP = sn-glycerol 3-phosphate + ADP + H(+)</text>
        <dbReference type="Rhea" id="RHEA:21644"/>
        <dbReference type="ChEBI" id="CHEBI:15378"/>
        <dbReference type="ChEBI" id="CHEBI:17754"/>
        <dbReference type="ChEBI" id="CHEBI:30616"/>
        <dbReference type="ChEBI" id="CHEBI:57597"/>
        <dbReference type="ChEBI" id="CHEBI:456216"/>
        <dbReference type="EC" id="2.7.1.30"/>
    </reaction>
</comment>
<feature type="binding site" evidence="9">
    <location>
        <position position="240"/>
    </location>
    <ligand>
        <name>glycerol</name>
        <dbReference type="ChEBI" id="CHEBI:17754"/>
    </ligand>
</feature>
<dbReference type="NCBIfam" id="TIGR01311">
    <property type="entry name" value="glycerol_kin"/>
    <property type="match status" value="1"/>
</dbReference>
<feature type="domain" description="Carbohydrate kinase FGGY N-terminal" evidence="10">
    <location>
        <begin position="3"/>
        <end position="247"/>
    </location>
</feature>
<feature type="binding site" evidence="9">
    <location>
        <position position="305"/>
    </location>
    <ligand>
        <name>ATP</name>
        <dbReference type="ChEBI" id="CHEBI:30616"/>
    </ligand>
</feature>
<feature type="binding site" evidence="9">
    <location>
        <position position="79"/>
    </location>
    <ligand>
        <name>glycerol</name>
        <dbReference type="ChEBI" id="CHEBI:17754"/>
    </ligand>
</feature>
<dbReference type="NCBIfam" id="NF000756">
    <property type="entry name" value="PRK00047.1"/>
    <property type="match status" value="1"/>
</dbReference>
<dbReference type="GO" id="GO:0004370">
    <property type="term" value="F:glycerol kinase activity"/>
    <property type="evidence" value="ECO:0007669"/>
    <property type="project" value="UniProtKB-UniRule"/>
</dbReference>
<dbReference type="InterPro" id="IPR018485">
    <property type="entry name" value="FGGY_C"/>
</dbReference>
<dbReference type="KEGG" id="htx:EKK97_15620"/>
<evidence type="ECO:0000259" key="10">
    <source>
        <dbReference type="Pfam" id="PF00370"/>
    </source>
</evidence>
<feature type="binding site" evidence="9">
    <location>
        <position position="406"/>
    </location>
    <ligand>
        <name>ADP</name>
        <dbReference type="ChEBI" id="CHEBI:456216"/>
    </ligand>
</feature>
<comment type="pathway">
    <text evidence="1 9">Polyol metabolism; glycerol degradation via glycerol kinase pathway; sn-glycerol 3-phosphate from glycerol: step 1/1.</text>
</comment>
<feature type="binding site" evidence="9">
    <location>
        <position position="240"/>
    </location>
    <ligand>
        <name>sn-glycerol 3-phosphate</name>
        <dbReference type="ChEBI" id="CHEBI:57597"/>
    </ligand>
</feature>
<dbReference type="PANTHER" id="PTHR10196">
    <property type="entry name" value="SUGAR KINASE"/>
    <property type="match status" value="1"/>
</dbReference>
<feature type="binding site" evidence="9">
    <location>
        <position position="131"/>
    </location>
    <ligand>
        <name>sn-glycerol 3-phosphate</name>
        <dbReference type="ChEBI" id="CHEBI:57597"/>
    </ligand>
</feature>